<dbReference type="AlphaFoldDB" id="A0A160T9S3"/>
<accession>A0A160T9S3</accession>
<sequence>MATITLEVPDEFADQLDQITDQLPEMLATAVNRQRLKMPSHAFVTNPAWVEVIRFLAKTPDVQSVLEFKLSDDLQDRIEDLLFLGNEGTQTAQERAELDGYIQVIQFFDLLKAQLQTNLV</sequence>
<keyword evidence="2" id="KW-1185">Reference proteome</keyword>
<protein>
    <submittedName>
        <fullName evidence="1">Uncharacterized protein</fullName>
    </submittedName>
</protein>
<dbReference type="EMBL" id="LN890656">
    <property type="protein sequence ID" value="CUS06045.1"/>
    <property type="molecule type" value="Genomic_DNA"/>
</dbReference>
<dbReference type="KEGG" id="pbf:CFX0092_B0511"/>
<organism evidence="1 2">
    <name type="scientific">Candidatus Promineifilum breve</name>
    <dbReference type="NCBI Taxonomy" id="1806508"/>
    <lineage>
        <taxon>Bacteria</taxon>
        <taxon>Bacillati</taxon>
        <taxon>Chloroflexota</taxon>
        <taxon>Ardenticatenia</taxon>
        <taxon>Candidatus Promineifilales</taxon>
        <taxon>Candidatus Promineifilaceae</taxon>
        <taxon>Candidatus Promineifilum</taxon>
    </lineage>
</organism>
<dbReference type="RefSeq" id="WP_157913352.1">
    <property type="nucleotide sequence ID" value="NZ_LN890656.1"/>
</dbReference>
<evidence type="ECO:0000313" key="1">
    <source>
        <dbReference type="EMBL" id="CUS06045.1"/>
    </source>
</evidence>
<proteinExistence type="predicted"/>
<dbReference type="OrthoDB" id="426336at2"/>
<name>A0A160T9S3_9CHLR</name>
<gene>
    <name evidence="1" type="ORF">CFX0092_B0511</name>
</gene>
<dbReference type="Proteomes" id="UP000215027">
    <property type="component" value="Chromosome II"/>
</dbReference>
<evidence type="ECO:0000313" key="2">
    <source>
        <dbReference type="Proteomes" id="UP000215027"/>
    </source>
</evidence>
<reference evidence="1" key="1">
    <citation type="submission" date="2016-01" db="EMBL/GenBank/DDBJ databases">
        <authorList>
            <person name="Mcilroy J.S."/>
            <person name="Karst M S."/>
            <person name="Albertsen M."/>
        </authorList>
    </citation>
    <scope>NUCLEOTIDE SEQUENCE</scope>
    <source>
        <strain evidence="1">Cfx-K</strain>
    </source>
</reference>